<reference evidence="3 4" key="1">
    <citation type="journal article" date="2019" name="Environ. Microbiol.">
        <title>Species interactions and distinct microbial communities in high Arctic permafrost affected cryosols are associated with the CH4 and CO2 gas fluxes.</title>
        <authorList>
            <person name="Altshuler I."/>
            <person name="Hamel J."/>
            <person name="Turney S."/>
            <person name="Magnuson E."/>
            <person name="Levesque R."/>
            <person name="Greer C."/>
            <person name="Whyte L.G."/>
        </authorList>
    </citation>
    <scope>NUCLEOTIDE SEQUENCE [LARGE SCALE GENOMIC DNA]</scope>
    <source>
        <strain evidence="3 4">S9.3A</strain>
    </source>
</reference>
<feature type="compositionally biased region" description="Basic and acidic residues" evidence="1">
    <location>
        <begin position="165"/>
        <end position="181"/>
    </location>
</feature>
<feature type="domain" description="MobA-like NTP transferase" evidence="2">
    <location>
        <begin position="1"/>
        <end position="154"/>
    </location>
</feature>
<dbReference type="AlphaFoldDB" id="A0A502CK60"/>
<evidence type="ECO:0000313" key="3">
    <source>
        <dbReference type="EMBL" id="TPG13308.1"/>
    </source>
</evidence>
<dbReference type="OrthoDB" id="4427994at2"/>
<dbReference type="SUPFAM" id="SSF53448">
    <property type="entry name" value="Nucleotide-diphospho-sugar transferases"/>
    <property type="match status" value="1"/>
</dbReference>
<evidence type="ECO:0000313" key="4">
    <source>
        <dbReference type="Proteomes" id="UP000317722"/>
    </source>
</evidence>
<dbReference type="Proteomes" id="UP000317722">
    <property type="component" value="Unassembled WGS sequence"/>
</dbReference>
<sequence length="181" mass="18227">MGMAKALVDDPGGGSFVERGVRVLRDGGCSPVVVVVGAEAERATALANGAGADLVVEASDWASGQSASLRRGIEALQTTGANVVCVLLVDLPDVGADVAAAVLGAAGDGPAALGRAAYQGVPGHPVVIGRDHWAAIRDEATGDRGARDYLASHPHASVEVGHLASGRDADTPDDLRTPHDR</sequence>
<organism evidence="3 4">
    <name type="scientific">Pedococcus bigeumensis</name>
    <dbReference type="NCBI Taxonomy" id="433644"/>
    <lineage>
        <taxon>Bacteria</taxon>
        <taxon>Bacillati</taxon>
        <taxon>Actinomycetota</taxon>
        <taxon>Actinomycetes</taxon>
        <taxon>Micrococcales</taxon>
        <taxon>Intrasporangiaceae</taxon>
        <taxon>Pedococcus</taxon>
    </lineage>
</organism>
<feature type="region of interest" description="Disordered" evidence="1">
    <location>
        <begin position="160"/>
        <end position="181"/>
    </location>
</feature>
<name>A0A502CK60_9MICO</name>
<dbReference type="GO" id="GO:0016779">
    <property type="term" value="F:nucleotidyltransferase activity"/>
    <property type="evidence" value="ECO:0007669"/>
    <property type="project" value="UniProtKB-ARBA"/>
</dbReference>
<evidence type="ECO:0000259" key="2">
    <source>
        <dbReference type="Pfam" id="PF12804"/>
    </source>
</evidence>
<dbReference type="Pfam" id="PF12804">
    <property type="entry name" value="NTP_transf_3"/>
    <property type="match status" value="1"/>
</dbReference>
<dbReference type="InterPro" id="IPR025877">
    <property type="entry name" value="MobA-like_NTP_Trfase"/>
</dbReference>
<accession>A0A502CK60</accession>
<dbReference type="PANTHER" id="PTHR43777">
    <property type="entry name" value="MOLYBDENUM COFACTOR CYTIDYLYLTRANSFERASE"/>
    <property type="match status" value="1"/>
</dbReference>
<dbReference type="EMBL" id="RCZM01000007">
    <property type="protein sequence ID" value="TPG13308.1"/>
    <property type="molecule type" value="Genomic_DNA"/>
</dbReference>
<gene>
    <name evidence="3" type="ORF">EAH86_18375</name>
</gene>
<comment type="caution">
    <text evidence="3">The sequence shown here is derived from an EMBL/GenBank/DDBJ whole genome shotgun (WGS) entry which is preliminary data.</text>
</comment>
<evidence type="ECO:0000256" key="1">
    <source>
        <dbReference type="SAM" id="MobiDB-lite"/>
    </source>
</evidence>
<dbReference type="Gene3D" id="3.90.550.10">
    <property type="entry name" value="Spore Coat Polysaccharide Biosynthesis Protein SpsA, Chain A"/>
    <property type="match status" value="1"/>
</dbReference>
<keyword evidence="4" id="KW-1185">Reference proteome</keyword>
<proteinExistence type="predicted"/>
<keyword evidence="3" id="KW-0808">Transferase</keyword>
<dbReference type="PANTHER" id="PTHR43777:SF1">
    <property type="entry name" value="MOLYBDENUM COFACTOR CYTIDYLYLTRANSFERASE"/>
    <property type="match status" value="1"/>
</dbReference>
<protein>
    <submittedName>
        <fullName evidence="3">Nucleotidyltransferase family protein</fullName>
    </submittedName>
</protein>
<dbReference type="InterPro" id="IPR029044">
    <property type="entry name" value="Nucleotide-diphossugar_trans"/>
</dbReference>